<feature type="region of interest" description="Disordered" evidence="1">
    <location>
        <begin position="2320"/>
        <end position="2697"/>
    </location>
</feature>
<feature type="compositionally biased region" description="Basic and acidic residues" evidence="1">
    <location>
        <begin position="2423"/>
        <end position="2433"/>
    </location>
</feature>
<sequence length="2971" mass="329242">MASGADISTTATSMEREMVNNHLSVGEFHVPPTSADPSVESKRKQASNIVVEGFEGNVGVSEGESFFETSSIPKVAGNEICIKQTCQTEMAEYQAKVNISENEKEIKKDENSEDGKESATKCDEVMEEPNKTAEETYIKVGEEETSTEKAKHEHDDAIANRTASIEENPESVEQVTEGSKKDAKEESDADMRKVSETRLQDVVEKSPQDGPDKILVQSVEVKDEEQNGKNVVNPEKPFKHEEEVKNIYEDRTNTVEPGGETEDNGEHTELTAEDNIVDAVTVSSASEHSKDEASKHEEHAGEIIIRQDDEQDNERTGKLSDKVSEDEYKFASDESSERISIDEVQKEEKLDPVALEVNRMPEEKDLTPITLDGQTKNPELEVPKENVDDIETNNSQKATVEKQVKSSDFEHYEQTNKDNGSSRDEAEHFGKNPEACEITKSTIFEQSPTQEAAETEMSKVEGTDEQITEHKNANAGSQEATKECLLNDFQNDEKITIQSGEQRLEEPQQAKTPERIAEETNQNYDTPISTLKSSLEKEQENLQSEYHTPEGAITTDGKDEDDSCTKNEKESENNTVEIEEVKESCKEIQNGEEDIKHVLQSELEENLEQPLHVLSVETEEGTLNKRKENIEETTAGSKQAEEPQEEDNEERIIDESNIKSFTQNDEKNFQTDNENAENSTREILESQTAGRDESLALERDQNNESPIRDFLTSEVNEAGTSQGEPVVIIPTEASPEKKNEEDGSSLERVEEDTGNTTLLETDKNDDDEISSTVANITPETTEIQENPNSIPHGSLKEEQESLQLDGLTPEVEKYADGSPIIGDEHSKDNTVLAEDSIEILNSQDNEEILHKNELGENLEQATSMVSTETRAVTTINMVDIHEGSTGESSQGIACERDITKEEGMEGCITSESNLDSLSRGISEHLLVRNFQDEEISAEKSNRQGCGESETSAINEIIAHGNKGSESALLSSLVEEEETLQDESNTVTQEETSPVQKGEEKESNPGLSQADASSETEPTANQKVLEQELQESEPESLENSSDVMAVETERSTSSDKADDITSQKKDEANHNTEQLWHKEKNHEGANDTEDLEPVVEESEGKRNVEPEVQDAELKTDEKKAETSATASTLDSMEKLVETDKKNSIEEQTQKEDIKEVCGDTLTADLKEDIENDCTVILPQSAGEEMTSISEEEKTEEKPGTKTHDELEITNTDEIEIEFPEEENIMKDEAKAQMDESISRDESAETVPEHETHEETDTTNAHEENKDEVREEENIVKNEAERTDREITSEDDLTVNVQDKETHEEPEVTNAQQETEKEVLEKELIMKDQVNRPDQDITLGDNVTGKVSEKETHEELQVTNVHEETEKEVPEGENNMKEQAEEPTGENMTVDDVAVKVPEKEMHEELEKSEKEVLEEENILKHQLEGPTAQTKTDDLTVHVPEEQTHEELHITKSHEENVKEVSEEEYNANDQAEVRETISRDNVPVKVPEHETLEETEITNKYETEKENTEEENITKDRPIADIISGNEVTLKLPEQETGEEIGITNAQGETEKEVPQEQNISKDQVKGPSGESITGDNVTVKVPEQELKQTHEGLEQTSAHEVTEKEAPNENMVKDPAKGPSGESIFRDDLTIKVPAQEMHEEIEIINAHEQTGKEVLEESQSSESIESHGQDKAEEEEKMHLDESSKETQSISETIKSVILTAEEQGSDKTTDDQTAVHPEEDGNDIKDIHTVSIADERVDEVKESSLISTEYIKAPNEQSETVNSEVQEAKMLEEKTSAERVEDEGRENPTDISTVTGAEGSEEITEREVAEASSCYTEIKEATTEKMTSETGSESAQTDGNPVQVLNITKDDSIPHTDKADTSVQDSIVGNIAIEETANVASKIKTDGHDKITKETTQENASAPAEESKKDSDVACETKGQVVEEQNSSEKTNGTEEASQTISNPRSIEEVTAHEVADNQPLSEEIPKEWPSKEEECEPRVTLVEDTEEVLREESPEQLSTLKTIEGAFVEKEEPMHVEGSGLGLELENSMAASQNEENDVKKETFGEDEKEIEEVSETVAISAHQSLNASTEDEEPKAQVDGNLDEIEEKREFSSLSEDTEAIKEEIVSIQTPPSAMPSNEQNHETTTTTASREESEEARKLPADEPKKTEEASAQELETRKMEASQSKLPLDEEGIKESSEPGPMSDSQEAGVVAEAELASMKSLPEEKSHAQSAVLPSEEKKHETSTATESAGDNTTDVQMPGCELKTVEEVSWQNREPSELKNSTFGLQPDEAAHNKNSKEAHEIEFGAEKEEIREASEFNPLVFPALTEDLNVPGHTSVAEKSEEQNQVSSSPVSSTEKNAEYGGEMDEEENTKDSSALPTTAQDTQSQTEEGEVPEVSGLALEFGKDIQKESPDNGIEEETRTADEALKFQPQEYENKLTEEINQHSEPGPGTESPDLEPVAEGEIASSGTSPEEKKHVASVVLPSKEQMHETPTTESTEEKTEGVEVPDYEPKTTEEVSSQTSDPTELKDSSSGFQFNEVQSPKYEYEREYGTPAEKEENEEASKSELEVFQAPKDEQTIPSQTPLAEKSEEQSQISSSAALPSVDEKIEHEKEKEVTEDENAQNSSVPKTTGDTCPQKEEKEIQVSDLAPVVDSDKQKESHDEVHEEEARAADEASKSQPQEYENEMKDVESPAVNEKITDKSESFENLSVTTKEAVEDALEVSAHEVLPKPDEETNIKENHPETPMIEVKAQANQSQETAEIPHNDVTSKQVAVSEETTEKNHEEYKPKAEESPREVTKEIKTGEEDAVNESLPAEAGKALGADSQKSEPAGERTTEGKTGKEAEEASAAAVADSSKISLFDMMQRSKREMQKPAGLAEEENEATASKDETKTEAKTAKSDEDGDDEEEEEEGEENRKTDSGSDAPVMVEASRDIDLKLPHKKSHNILAGVGSKVKHSISKVKKAITGKSSSPKQQHSPK</sequence>
<feature type="compositionally biased region" description="Polar residues" evidence="1">
    <location>
        <begin position="770"/>
        <end position="791"/>
    </location>
</feature>
<feature type="compositionally biased region" description="Polar residues" evidence="1">
    <location>
        <begin position="1831"/>
        <end position="1845"/>
    </location>
</feature>
<feature type="region of interest" description="Disordered" evidence="1">
    <location>
        <begin position="99"/>
        <end position="587"/>
    </location>
</feature>
<feature type="compositionally biased region" description="Basic and acidic residues" evidence="1">
    <location>
        <begin position="2135"/>
        <end position="2167"/>
    </location>
</feature>
<feature type="compositionally biased region" description="Basic and acidic residues" evidence="1">
    <location>
        <begin position="2041"/>
        <end position="2050"/>
    </location>
</feature>
<accession>A0A9Q0JA82</accession>
<feature type="compositionally biased region" description="Basic and acidic residues" evidence="1">
    <location>
        <begin position="2174"/>
        <end position="2184"/>
    </location>
</feature>
<feature type="compositionally biased region" description="Basic and acidic residues" evidence="1">
    <location>
        <begin position="1886"/>
        <end position="1899"/>
    </location>
</feature>
<feature type="compositionally biased region" description="Basic and acidic residues" evidence="1">
    <location>
        <begin position="1222"/>
        <end position="1286"/>
    </location>
</feature>
<comment type="caution">
    <text evidence="2">The sequence shown here is derived from an EMBL/GenBank/DDBJ whole genome shotgun (WGS) entry which is preliminary data.</text>
</comment>
<feature type="compositionally biased region" description="Basic and acidic residues" evidence="1">
    <location>
        <begin position="563"/>
        <end position="572"/>
    </location>
</feature>
<feature type="compositionally biased region" description="Basic and acidic residues" evidence="1">
    <location>
        <begin position="679"/>
        <end position="702"/>
    </location>
</feature>
<feature type="compositionally biased region" description="Acidic residues" evidence="1">
    <location>
        <begin position="1085"/>
        <end position="1096"/>
    </location>
</feature>
<feature type="compositionally biased region" description="Basic and acidic residues" evidence="1">
    <location>
        <begin position="2594"/>
        <end position="2605"/>
    </location>
</feature>
<evidence type="ECO:0000313" key="3">
    <source>
        <dbReference type="Proteomes" id="UP001141552"/>
    </source>
</evidence>
<feature type="compositionally biased region" description="Basic and acidic residues" evidence="1">
    <location>
        <begin position="178"/>
        <end position="212"/>
    </location>
</feature>
<feature type="region of interest" description="Disordered" evidence="1">
    <location>
        <begin position="1178"/>
        <end position="1390"/>
    </location>
</feature>
<feature type="compositionally biased region" description="Polar residues" evidence="1">
    <location>
        <begin position="2506"/>
        <end position="2530"/>
    </location>
</feature>
<feature type="compositionally biased region" description="Polar residues" evidence="1">
    <location>
        <begin position="519"/>
        <end position="533"/>
    </location>
</feature>
<feature type="compositionally biased region" description="Basic and acidic residues" evidence="1">
    <location>
        <begin position="1666"/>
        <end position="1687"/>
    </location>
</feature>
<dbReference type="PANTHER" id="PTHR35511">
    <property type="entry name" value="A-KINASE ANCHOR-LIKE PROTEIN"/>
    <property type="match status" value="1"/>
</dbReference>
<feature type="compositionally biased region" description="Basic and acidic residues" evidence="1">
    <location>
        <begin position="502"/>
        <end position="518"/>
    </location>
</feature>
<feature type="compositionally biased region" description="Basic and acidic residues" evidence="1">
    <location>
        <begin position="456"/>
        <end position="472"/>
    </location>
</feature>
<feature type="compositionally biased region" description="Polar residues" evidence="1">
    <location>
        <begin position="2112"/>
        <end position="2124"/>
    </location>
</feature>
<feature type="compositionally biased region" description="Basic and acidic residues" evidence="1">
    <location>
        <begin position="1046"/>
        <end position="1084"/>
    </location>
</feature>
<feature type="compositionally biased region" description="Basic and acidic residues" evidence="1">
    <location>
        <begin position="1719"/>
        <end position="1730"/>
    </location>
</feature>
<name>A0A9Q0JA82_9ROSI</name>
<reference evidence="2" key="1">
    <citation type="submission" date="2022-02" db="EMBL/GenBank/DDBJ databases">
        <authorList>
            <person name="Henning P.M."/>
            <person name="McCubbin A.G."/>
            <person name="Shore J.S."/>
        </authorList>
    </citation>
    <scope>NUCLEOTIDE SEQUENCE</scope>
    <source>
        <strain evidence="2">F60SS</strain>
        <tissue evidence="2">Leaves</tissue>
    </source>
</reference>
<feature type="compositionally biased region" description="Polar residues" evidence="1">
    <location>
        <begin position="439"/>
        <end position="452"/>
    </location>
</feature>
<feature type="compositionally biased region" description="Basic and acidic residues" evidence="1">
    <location>
        <begin position="1189"/>
        <end position="1205"/>
    </location>
</feature>
<feature type="compositionally biased region" description="Acidic residues" evidence="1">
    <location>
        <begin position="2893"/>
        <end position="2905"/>
    </location>
</feature>
<evidence type="ECO:0000256" key="1">
    <source>
        <dbReference type="SAM" id="MobiDB-lite"/>
    </source>
</evidence>
<feature type="region of interest" description="Disordered" evidence="1">
    <location>
        <begin position="2939"/>
        <end position="2971"/>
    </location>
</feature>
<feature type="compositionally biased region" description="Basic and acidic residues" evidence="1">
    <location>
        <begin position="2714"/>
        <end position="2733"/>
    </location>
</feature>
<feature type="region of interest" description="Disordered" evidence="1">
    <location>
        <begin position="1878"/>
        <end position="1983"/>
    </location>
</feature>
<dbReference type="OrthoDB" id="852348at2759"/>
<feature type="region of interest" description="Disordered" evidence="1">
    <location>
        <begin position="1455"/>
        <end position="1520"/>
    </location>
</feature>
<keyword evidence="3" id="KW-1185">Reference proteome</keyword>
<feature type="compositionally biased region" description="Basic and acidic residues" evidence="1">
    <location>
        <begin position="1583"/>
        <end position="1594"/>
    </location>
</feature>
<feature type="compositionally biased region" description="Polar residues" evidence="1">
    <location>
        <begin position="2362"/>
        <end position="2377"/>
    </location>
</feature>
<feature type="compositionally biased region" description="Polar residues" evidence="1">
    <location>
        <begin position="2333"/>
        <end position="2345"/>
    </location>
</feature>
<feature type="region of interest" description="Disordered" evidence="1">
    <location>
        <begin position="607"/>
        <end position="800"/>
    </location>
</feature>
<gene>
    <name evidence="2" type="ORF">Tsubulata_018885</name>
</gene>
<feature type="region of interest" description="Disordered" evidence="1">
    <location>
        <begin position="2711"/>
        <end position="2921"/>
    </location>
</feature>
<feature type="compositionally biased region" description="Polar residues" evidence="1">
    <location>
        <begin position="981"/>
        <end position="994"/>
    </location>
</feature>
<dbReference type="EMBL" id="JAKUCV010004762">
    <property type="protein sequence ID" value="KAJ4834193.1"/>
    <property type="molecule type" value="Genomic_DNA"/>
</dbReference>
<feature type="compositionally biased region" description="Basic and acidic residues" evidence="1">
    <location>
        <begin position="2392"/>
        <end position="2416"/>
    </location>
</feature>
<protein>
    <submittedName>
        <fullName evidence="2">Uncharacterized protein</fullName>
    </submittedName>
</protein>
<feature type="compositionally biased region" description="Acidic residues" evidence="1">
    <location>
        <begin position="1209"/>
        <end position="1221"/>
    </location>
</feature>
<feature type="compositionally biased region" description="Basic and acidic residues" evidence="1">
    <location>
        <begin position="1967"/>
        <end position="1976"/>
    </location>
</feature>
<feature type="region of interest" description="Disordered" evidence="1">
    <location>
        <begin position="2034"/>
        <end position="2290"/>
    </location>
</feature>
<feature type="compositionally biased region" description="Basic and acidic residues" evidence="1">
    <location>
        <begin position="2278"/>
        <end position="2290"/>
    </location>
</feature>
<feature type="compositionally biased region" description="Polar residues" evidence="1">
    <location>
        <begin position="2231"/>
        <end position="2244"/>
    </location>
</feature>
<feature type="compositionally biased region" description="Basic and acidic residues" evidence="1">
    <location>
        <begin position="1097"/>
        <end position="1120"/>
    </location>
</feature>
<feature type="compositionally biased region" description="Polar residues" evidence="1">
    <location>
        <begin position="1926"/>
        <end position="1948"/>
    </location>
</feature>
<dbReference type="PANTHER" id="PTHR35511:SF2">
    <property type="entry name" value="A-KINASE ANCHOR-LIKE PROTEIN"/>
    <property type="match status" value="1"/>
</dbReference>
<feature type="compositionally biased region" description="Basic and acidic residues" evidence="1">
    <location>
        <begin position="236"/>
        <end position="253"/>
    </location>
</feature>
<feature type="compositionally biased region" description="Basic and acidic residues" evidence="1">
    <location>
        <begin position="287"/>
        <end position="351"/>
    </location>
</feature>
<feature type="compositionally biased region" description="Low complexity" evidence="1">
    <location>
        <begin position="2960"/>
        <end position="2971"/>
    </location>
</feature>
<feature type="compositionally biased region" description="Polar residues" evidence="1">
    <location>
        <begin position="2612"/>
        <end position="2624"/>
    </location>
</feature>
<feature type="compositionally biased region" description="Basic and acidic residues" evidence="1">
    <location>
        <begin position="1312"/>
        <end position="1333"/>
    </location>
</feature>
<feature type="compositionally biased region" description="Basic and acidic residues" evidence="1">
    <location>
        <begin position="2769"/>
        <end position="2796"/>
    </location>
</feature>
<feature type="compositionally biased region" description="Low complexity" evidence="1">
    <location>
        <begin position="2838"/>
        <end position="2848"/>
    </location>
</feature>
<feature type="compositionally biased region" description="Polar residues" evidence="1">
    <location>
        <begin position="161"/>
        <end position="177"/>
    </location>
</feature>
<feature type="compositionally biased region" description="Basic residues" evidence="1">
    <location>
        <begin position="2945"/>
        <end position="2957"/>
    </location>
</feature>
<feature type="compositionally biased region" description="Basic and acidic residues" evidence="1">
    <location>
        <begin position="1345"/>
        <end position="1378"/>
    </location>
</feature>
<organism evidence="2 3">
    <name type="scientific">Turnera subulata</name>
    <dbReference type="NCBI Taxonomy" id="218843"/>
    <lineage>
        <taxon>Eukaryota</taxon>
        <taxon>Viridiplantae</taxon>
        <taxon>Streptophyta</taxon>
        <taxon>Embryophyta</taxon>
        <taxon>Tracheophyta</taxon>
        <taxon>Spermatophyta</taxon>
        <taxon>Magnoliopsida</taxon>
        <taxon>eudicotyledons</taxon>
        <taxon>Gunneridae</taxon>
        <taxon>Pentapetalae</taxon>
        <taxon>rosids</taxon>
        <taxon>fabids</taxon>
        <taxon>Malpighiales</taxon>
        <taxon>Passifloraceae</taxon>
        <taxon>Turnera</taxon>
    </lineage>
</organism>
<feature type="compositionally biased region" description="Basic and acidic residues" evidence="1">
    <location>
        <begin position="1601"/>
        <end position="1617"/>
    </location>
</feature>
<feature type="region of interest" description="Disordered" evidence="1">
    <location>
        <begin position="1545"/>
        <end position="1627"/>
    </location>
</feature>
<feature type="compositionally biased region" description="Basic and acidic residues" evidence="1">
    <location>
        <begin position="734"/>
        <end position="748"/>
    </location>
</feature>
<feature type="compositionally biased region" description="Basic and acidic residues" evidence="1">
    <location>
        <begin position="2877"/>
        <end position="2892"/>
    </location>
</feature>
<feature type="compositionally biased region" description="Basic and acidic residues" evidence="1">
    <location>
        <begin position="2487"/>
        <end position="2505"/>
    </location>
</feature>
<proteinExistence type="predicted"/>
<feature type="region of interest" description="Disordered" evidence="1">
    <location>
        <begin position="1648"/>
        <end position="1730"/>
    </location>
</feature>
<feature type="compositionally biased region" description="Basic and acidic residues" evidence="1">
    <location>
        <begin position="1949"/>
        <end position="1959"/>
    </location>
</feature>
<feature type="compositionally biased region" description="Basic and acidic residues" evidence="1">
    <location>
        <begin position="101"/>
        <end position="158"/>
    </location>
</feature>
<evidence type="ECO:0000313" key="2">
    <source>
        <dbReference type="EMBL" id="KAJ4834193.1"/>
    </source>
</evidence>
<reference evidence="2" key="2">
    <citation type="journal article" date="2023" name="Plants (Basel)">
        <title>Annotation of the Turnera subulata (Passifloraceae) Draft Genome Reveals the S-Locus Evolved after the Divergence of Turneroideae from Passifloroideae in a Stepwise Manner.</title>
        <authorList>
            <person name="Henning P.M."/>
            <person name="Roalson E.H."/>
            <person name="Mir W."/>
            <person name="McCubbin A.G."/>
            <person name="Shore J.S."/>
        </authorList>
    </citation>
    <scope>NUCLEOTIDE SEQUENCE</scope>
    <source>
        <strain evidence="2">F60SS</strain>
    </source>
</reference>
<feature type="compositionally biased region" description="Polar residues" evidence="1">
    <location>
        <begin position="2258"/>
        <end position="2273"/>
    </location>
</feature>
<feature type="compositionally biased region" description="Polar residues" evidence="1">
    <location>
        <begin position="1004"/>
        <end position="1023"/>
    </location>
</feature>
<feature type="compositionally biased region" description="Basic and acidic residues" evidence="1">
    <location>
        <begin position="378"/>
        <end position="387"/>
    </location>
</feature>
<feature type="compositionally biased region" description="Basic and acidic residues" evidence="1">
    <location>
        <begin position="399"/>
        <end position="431"/>
    </location>
</feature>
<feature type="compositionally biased region" description="Basic and acidic residues" evidence="1">
    <location>
        <begin position="2643"/>
        <end position="2666"/>
    </location>
</feature>
<feature type="compositionally biased region" description="Basic and acidic residues" evidence="1">
    <location>
        <begin position="2817"/>
        <end position="2836"/>
    </location>
</feature>
<feature type="region of interest" description="Disordered" evidence="1">
    <location>
        <begin position="971"/>
        <end position="1132"/>
    </location>
</feature>
<feature type="compositionally biased region" description="Basic and acidic residues" evidence="1">
    <location>
        <begin position="2534"/>
        <end position="2567"/>
    </location>
</feature>
<dbReference type="Proteomes" id="UP001141552">
    <property type="component" value="Unassembled WGS sequence"/>
</dbReference>
<feature type="compositionally biased region" description="Polar residues" evidence="1">
    <location>
        <begin position="713"/>
        <end position="723"/>
    </location>
</feature>
<feature type="compositionally biased region" description="Basic and acidic residues" evidence="1">
    <location>
        <begin position="1820"/>
        <end position="1830"/>
    </location>
</feature>
<feature type="compositionally biased region" description="Basic and acidic residues" evidence="1">
    <location>
        <begin position="1486"/>
        <end position="1519"/>
    </location>
</feature>
<feature type="region of interest" description="Disordered" evidence="1">
    <location>
        <begin position="1774"/>
        <end position="1845"/>
    </location>
</feature>